<evidence type="ECO:0000256" key="1">
    <source>
        <dbReference type="SAM" id="SignalP"/>
    </source>
</evidence>
<name>A0A6I4TVR0_9SPHN</name>
<evidence type="ECO:0000313" key="2">
    <source>
        <dbReference type="EMBL" id="MXO98423.1"/>
    </source>
</evidence>
<accession>A0A6I4TVR0</accession>
<comment type="caution">
    <text evidence="2">The sequence shown here is derived from an EMBL/GenBank/DDBJ whole genome shotgun (WGS) entry which is preliminary data.</text>
</comment>
<protein>
    <submittedName>
        <fullName evidence="2">Uncharacterized protein</fullName>
    </submittedName>
</protein>
<reference evidence="2 3" key="1">
    <citation type="submission" date="2019-12" db="EMBL/GenBank/DDBJ databases">
        <title>Genomic-based taxomic classification of the family Erythrobacteraceae.</title>
        <authorList>
            <person name="Xu L."/>
        </authorList>
    </citation>
    <scope>NUCLEOTIDE SEQUENCE [LARGE SCALE GENOMIC DNA]</scope>
    <source>
        <strain evidence="2 3">S36</strain>
    </source>
</reference>
<gene>
    <name evidence="2" type="ORF">GRI97_05415</name>
</gene>
<evidence type="ECO:0000313" key="3">
    <source>
        <dbReference type="Proteomes" id="UP000469430"/>
    </source>
</evidence>
<feature type="chain" id="PRO_5026305245" evidence="1">
    <location>
        <begin position="23"/>
        <end position="163"/>
    </location>
</feature>
<dbReference type="Proteomes" id="UP000469430">
    <property type="component" value="Unassembled WGS sequence"/>
</dbReference>
<keyword evidence="1" id="KW-0732">Signal</keyword>
<sequence length="163" mass="17102">MHMHCVAALVAPLSFVAAVAGAQDAQPRGSWFLEQANRGIVVAGVLGANAQGKEYALRLTCASGDTGEITSSFSAQEGNADALANKNTVVEAMRGDAVLNSFRVNGLSQDEFYLHGKPTAVVLESWRRADRLVVRSGNHSIVLSARGSAQVLDGLTNGWGCGF</sequence>
<dbReference type="RefSeq" id="WP_377018888.1">
    <property type="nucleotide sequence ID" value="NZ_JBHSCP010000001.1"/>
</dbReference>
<organism evidence="2 3">
    <name type="scientific">Croceibacterium xixiisoli</name>
    <dbReference type="NCBI Taxonomy" id="1476466"/>
    <lineage>
        <taxon>Bacteria</taxon>
        <taxon>Pseudomonadati</taxon>
        <taxon>Pseudomonadota</taxon>
        <taxon>Alphaproteobacteria</taxon>
        <taxon>Sphingomonadales</taxon>
        <taxon>Erythrobacteraceae</taxon>
        <taxon>Croceibacterium</taxon>
    </lineage>
</organism>
<dbReference type="EMBL" id="WTYJ01000001">
    <property type="protein sequence ID" value="MXO98423.1"/>
    <property type="molecule type" value="Genomic_DNA"/>
</dbReference>
<keyword evidence="3" id="KW-1185">Reference proteome</keyword>
<dbReference type="AlphaFoldDB" id="A0A6I4TVR0"/>
<feature type="signal peptide" evidence="1">
    <location>
        <begin position="1"/>
        <end position="22"/>
    </location>
</feature>
<proteinExistence type="predicted"/>